<dbReference type="RefSeq" id="WP_146885246.1">
    <property type="nucleotide sequence ID" value="NZ_BJXB01000012.1"/>
</dbReference>
<evidence type="ECO:0000313" key="2">
    <source>
        <dbReference type="Proteomes" id="UP000321306"/>
    </source>
</evidence>
<sequence>MTETKLLPYVIFGIAITQVTIQETKKLGWVLVCKTKPRQHNTEDMVFDGSALITMLRAKFEAGLKLSVKTVWSQDRIMIPCTLKGNTTISEDALTQWNILIREDDFNKTGVDPMELRDLSTICHLECTLKQAPLEMKETEEVKPAVPVKRPWKSAVPVAEVDTKLQLEMDRFMDEGCPNDPEGFWERQLDAFFESLEQAYPTGEGGESA</sequence>
<evidence type="ECO:0000313" key="1">
    <source>
        <dbReference type="EMBL" id="GEM47186.1"/>
    </source>
</evidence>
<proteinExistence type="predicted"/>
<name>A0A511N440_DEIC1</name>
<protein>
    <submittedName>
        <fullName evidence="1">Uncharacterized protein</fullName>
    </submittedName>
</protein>
<dbReference type="AlphaFoldDB" id="A0A511N440"/>
<reference evidence="1 2" key="1">
    <citation type="submission" date="2019-07" db="EMBL/GenBank/DDBJ databases">
        <title>Whole genome shotgun sequence of Deinococcus cellulosilyticus NBRC 106333.</title>
        <authorList>
            <person name="Hosoyama A."/>
            <person name="Uohara A."/>
            <person name="Ohji S."/>
            <person name="Ichikawa N."/>
        </authorList>
    </citation>
    <scope>NUCLEOTIDE SEQUENCE [LARGE SCALE GENOMIC DNA]</scope>
    <source>
        <strain evidence="1 2">NBRC 106333</strain>
    </source>
</reference>
<dbReference type="EMBL" id="BJXB01000012">
    <property type="protein sequence ID" value="GEM47186.1"/>
    <property type="molecule type" value="Genomic_DNA"/>
</dbReference>
<comment type="caution">
    <text evidence="1">The sequence shown here is derived from an EMBL/GenBank/DDBJ whole genome shotgun (WGS) entry which is preliminary data.</text>
</comment>
<dbReference type="Proteomes" id="UP000321306">
    <property type="component" value="Unassembled WGS sequence"/>
</dbReference>
<accession>A0A511N440</accession>
<organism evidence="1 2">
    <name type="scientific">Deinococcus cellulosilyticus (strain DSM 18568 / NBRC 106333 / KACC 11606 / 5516J-15)</name>
    <dbReference type="NCBI Taxonomy" id="1223518"/>
    <lineage>
        <taxon>Bacteria</taxon>
        <taxon>Thermotogati</taxon>
        <taxon>Deinococcota</taxon>
        <taxon>Deinococci</taxon>
        <taxon>Deinococcales</taxon>
        <taxon>Deinococcaceae</taxon>
        <taxon>Deinococcus</taxon>
    </lineage>
</organism>
<keyword evidence="2" id="KW-1185">Reference proteome</keyword>
<gene>
    <name evidence="1" type="ORF">DC3_28210</name>
</gene>